<gene>
    <name evidence="2" type="ORF">QPL79_08085</name>
</gene>
<evidence type="ECO:0000313" key="2">
    <source>
        <dbReference type="EMBL" id="MDK6029319.1"/>
    </source>
</evidence>
<comment type="caution">
    <text evidence="2">The sequence shown here is derived from an EMBL/GenBank/DDBJ whole genome shotgun (WGS) entry which is preliminary data.</text>
</comment>
<evidence type="ECO:0000313" key="3">
    <source>
        <dbReference type="Proteomes" id="UP001529235"/>
    </source>
</evidence>
<name>A0ABD4Z860_9CREN</name>
<keyword evidence="1" id="KW-0812">Transmembrane</keyword>
<keyword evidence="1" id="KW-1133">Transmembrane helix</keyword>
<keyword evidence="1" id="KW-0472">Membrane</keyword>
<proteinExistence type="predicted"/>
<protein>
    <submittedName>
        <fullName evidence="2">Uncharacterized protein</fullName>
    </submittedName>
</protein>
<organism evidence="2 3">
    <name type="scientific">Ignisphaera cupida</name>
    <dbReference type="NCBI Taxonomy" id="3050454"/>
    <lineage>
        <taxon>Archaea</taxon>
        <taxon>Thermoproteota</taxon>
        <taxon>Thermoprotei</taxon>
        <taxon>Desulfurococcales</taxon>
        <taxon>Desulfurococcaceae</taxon>
        <taxon>Ignisphaera</taxon>
    </lineage>
</organism>
<feature type="transmembrane region" description="Helical" evidence="1">
    <location>
        <begin position="37"/>
        <end position="55"/>
    </location>
</feature>
<reference evidence="2 3" key="1">
    <citation type="submission" date="2023-05" db="EMBL/GenBank/DDBJ databases">
        <title>A new hyperthermophilic archaea 'Ignisphaera cupida' sp. nov. and description of the family 'Ignisphaeraceae' fam. nov.</title>
        <authorList>
            <person name="Podosokorskaya O.A."/>
            <person name="Elcheninov A.G."/>
            <person name="Klukina A."/>
            <person name="Merkel A.Y."/>
        </authorList>
    </citation>
    <scope>NUCLEOTIDE SEQUENCE [LARGE SCALE GENOMIC DNA]</scope>
    <source>
        <strain evidence="2 3">4213-co</strain>
    </source>
</reference>
<evidence type="ECO:0000256" key="1">
    <source>
        <dbReference type="SAM" id="Phobius"/>
    </source>
</evidence>
<dbReference type="EMBL" id="JASNVW010000006">
    <property type="protein sequence ID" value="MDK6029319.1"/>
    <property type="molecule type" value="Genomic_DNA"/>
</dbReference>
<dbReference type="Proteomes" id="UP001529235">
    <property type="component" value="Unassembled WGS sequence"/>
</dbReference>
<dbReference type="AlphaFoldDB" id="A0ABD4Z860"/>
<keyword evidence="3" id="KW-1185">Reference proteome</keyword>
<accession>A0ABD4Z860</accession>
<sequence length="66" mass="7930">MRNILFAIVTYTYWKSHEITDHDFKGFRFLFKPASEYFGIVVAIGIFFLILGILIKMTRDWQLIRK</sequence>
<dbReference type="RefSeq" id="WP_285274306.1">
    <property type="nucleotide sequence ID" value="NZ_JASNVW010000006.1"/>
</dbReference>